<dbReference type="Gene3D" id="3.40.50.720">
    <property type="entry name" value="NAD(P)-binding Rossmann-like Domain"/>
    <property type="match status" value="1"/>
</dbReference>
<dbReference type="PIRSF" id="PIRSF015578">
    <property type="entry name" value="Myoinos-ppht_syn"/>
    <property type="match status" value="1"/>
</dbReference>
<accession>A0A0J6UYU0</accession>
<dbReference type="Pfam" id="PF07994">
    <property type="entry name" value="NAD_binding_5"/>
    <property type="match status" value="1"/>
</dbReference>
<dbReference type="RefSeq" id="WP_048465415.1">
    <property type="nucleotide sequence ID" value="NZ_JBNTQU010000003.1"/>
</dbReference>
<dbReference type="InterPro" id="IPR036291">
    <property type="entry name" value="NAD(P)-bd_dom_sf"/>
</dbReference>
<dbReference type="GO" id="GO:0008654">
    <property type="term" value="P:phospholipid biosynthetic process"/>
    <property type="evidence" value="ECO:0007669"/>
    <property type="project" value="InterPro"/>
</dbReference>
<dbReference type="Pfam" id="PF01658">
    <property type="entry name" value="Inos-1-P_synth"/>
    <property type="match status" value="1"/>
</dbReference>
<dbReference type="InterPro" id="IPR013021">
    <property type="entry name" value="Myo-inos-1-P_Synthase_GAPDH"/>
</dbReference>
<comment type="caution">
    <text evidence="3">The sequence shown here is derived from an EMBL/GenBank/DDBJ whole genome shotgun (WGS) entry which is preliminary data.</text>
</comment>
<proteinExistence type="inferred from homology"/>
<dbReference type="GO" id="GO:0004512">
    <property type="term" value="F:inositol-3-phosphate synthase activity"/>
    <property type="evidence" value="ECO:0007669"/>
    <property type="project" value="InterPro"/>
</dbReference>
<dbReference type="Proteomes" id="UP000035929">
    <property type="component" value="Unassembled WGS sequence"/>
</dbReference>
<dbReference type="Gene3D" id="3.30.360.10">
    <property type="entry name" value="Dihydrodipicolinate Reductase, domain 2"/>
    <property type="match status" value="1"/>
</dbReference>
<comment type="similarity">
    <text evidence="1">Belongs to the myo-inositol 1-phosphate synthase family.</text>
</comment>
<dbReference type="SUPFAM" id="SSF55347">
    <property type="entry name" value="Glyceraldehyde-3-phosphate dehydrogenase-like, C-terminal domain"/>
    <property type="match status" value="1"/>
</dbReference>
<dbReference type="InterPro" id="IPR002587">
    <property type="entry name" value="Myo-inos-1-P_Synthase"/>
</dbReference>
<reference evidence="3 4" key="1">
    <citation type="submission" date="2015-03" db="EMBL/GenBank/DDBJ databases">
        <title>Genome sequencing of Methylobacterium aquaticum DSM16371 type strain.</title>
        <authorList>
            <person name="Chaudhry V."/>
            <person name="Patil P.B."/>
        </authorList>
    </citation>
    <scope>NUCLEOTIDE SEQUENCE [LARGE SCALE GENOMIC DNA]</scope>
    <source>
        <strain evidence="3 4">DSM 16371</strain>
    </source>
</reference>
<dbReference type="AlphaFoldDB" id="A0A0J6UYU0"/>
<evidence type="ECO:0000259" key="2">
    <source>
        <dbReference type="Pfam" id="PF01658"/>
    </source>
</evidence>
<dbReference type="SUPFAM" id="SSF51735">
    <property type="entry name" value="NAD(P)-binding Rossmann-fold domains"/>
    <property type="match status" value="1"/>
</dbReference>
<feature type="domain" description="Myo-inositol-1-phosphate synthase GAPDH-like" evidence="2">
    <location>
        <begin position="229"/>
        <end position="334"/>
    </location>
</feature>
<evidence type="ECO:0000256" key="1">
    <source>
        <dbReference type="ARBA" id="ARBA00010813"/>
    </source>
</evidence>
<organism evidence="3 4">
    <name type="scientific">Methylobacterium aquaticum</name>
    <dbReference type="NCBI Taxonomy" id="270351"/>
    <lineage>
        <taxon>Bacteria</taxon>
        <taxon>Pseudomonadati</taxon>
        <taxon>Pseudomonadota</taxon>
        <taxon>Alphaproteobacteria</taxon>
        <taxon>Hyphomicrobiales</taxon>
        <taxon>Methylobacteriaceae</taxon>
        <taxon>Methylobacterium</taxon>
    </lineage>
</organism>
<evidence type="ECO:0000313" key="3">
    <source>
        <dbReference type="EMBL" id="KMO31556.1"/>
    </source>
</evidence>
<dbReference type="PANTHER" id="PTHR11510">
    <property type="entry name" value="MYO-INOSITOL-1 PHOSPHATE SYNTHASE"/>
    <property type="match status" value="1"/>
</dbReference>
<dbReference type="GO" id="GO:0006021">
    <property type="term" value="P:inositol biosynthetic process"/>
    <property type="evidence" value="ECO:0007669"/>
    <property type="project" value="InterPro"/>
</dbReference>
<sequence>MSMQPGRRVGVAFVGMGGAVATTAIAGIEMIKSGSNRLDGLPLAGHAVAGMVGYKDLVFGGWDLNGDDLGAAAAGHGVLTKQDIENGAQVLNGMKPWPAVGSAKFCKNIDGGNRIVAKDHREAVDCIADDLKRFREESGVDDVVVVNLASTERWPDLDDPTLNSAAAFERGLDASDEAISPAMLYAYAAIKNGIPYANFTPSVAADVPALVDLARQMNVPVAGKDGKTGQTMMKTVLAPALKSRALHVDGWFSTNILGNRDGLALNDKDSLQSKLNTKGTVLDSILGYPVEDHLVHIHYYRPRGDDKEAWDNIDVTGFLGQRMQIKVNFLCKDSILAAPLVIEIARVLDLARKRGDGGVQEQLSLFFKAPMVRNGHSPEHAFGVQERMLLDWLGVH</sequence>
<gene>
    <name evidence="3" type="ORF">VP06_19400</name>
</gene>
<evidence type="ECO:0000313" key="4">
    <source>
        <dbReference type="Proteomes" id="UP000035929"/>
    </source>
</evidence>
<name>A0A0J6UYU0_9HYPH</name>
<dbReference type="OrthoDB" id="729130at2"/>
<protein>
    <submittedName>
        <fullName evidence="3">Inositol-3-phosphate synthase</fullName>
    </submittedName>
</protein>
<dbReference type="EMBL" id="LABX01000153">
    <property type="protein sequence ID" value="KMO31556.1"/>
    <property type="molecule type" value="Genomic_DNA"/>
</dbReference>
<dbReference type="PATRIC" id="fig|270351.6.peg.1568"/>